<name>A0A4R4J6I9_9GAMM</name>
<dbReference type="Proteomes" id="UP000295598">
    <property type="component" value="Unassembled WGS sequence"/>
</dbReference>
<accession>A0A4R4J6I9</accession>
<evidence type="ECO:0000313" key="1">
    <source>
        <dbReference type="EMBL" id="TDB48841.1"/>
    </source>
</evidence>
<proteinExistence type="predicted"/>
<reference evidence="1 2" key="1">
    <citation type="journal article" date="2019" name="Int. J. Syst. Evol. Microbiol.">
        <title>Photorhabdus khanii subsp. guanajuatensis subsp. nov., isolated from Heterorhabditis atacamensis, and Photorhabdus luminescens subsp. mexicana subsp. nov., isolated from Heterorhabditis mexicana entomopathogenic nematodes.</title>
        <authorList>
            <person name="Machado R.A.R."/>
            <person name="Bruno P."/>
            <person name="Arce C.C.M."/>
            <person name="Liechti N."/>
            <person name="Kohler A."/>
            <person name="Bernal J."/>
            <person name="Bruggmann R."/>
            <person name="Turlings T.C.J."/>
        </authorList>
    </citation>
    <scope>NUCLEOTIDE SEQUENCE [LARGE SCALE GENOMIC DNA]</scope>
    <source>
        <strain evidence="1 2">MEX20-17</strain>
    </source>
</reference>
<evidence type="ECO:0000313" key="2">
    <source>
        <dbReference type="Proteomes" id="UP000295598"/>
    </source>
</evidence>
<dbReference type="AlphaFoldDB" id="A0A4R4J6I9"/>
<comment type="caution">
    <text evidence="1">The sequence shown here is derived from an EMBL/GenBank/DDBJ whole genome shotgun (WGS) entry which is preliminary data.</text>
</comment>
<gene>
    <name evidence="1" type="ORF">C5467_18650</name>
</gene>
<dbReference type="RefSeq" id="WP_132355654.1">
    <property type="nucleotide sequence ID" value="NZ_CAWOJO010000041.1"/>
</dbReference>
<sequence>MLTEQLSFLTDKKISLDVEDNPGLSFQLKKLICLFRSVPSDIKNRDLEKQLTCFVITALQKGHYKGRDFILMTDGIIEYYSAHGYDGRVLRAIGYFCQIHFSIYELYYKYELAYKIGEYFSNHWRYYSQKKNSTISDLISNYYIMHFNNFIAHEPNELQCIDEINRQEYLTSESGLYQKKAIILWLYDNYFYKRNDGLSFLIQYEYDNTIKKKIIALISK</sequence>
<protein>
    <submittedName>
        <fullName evidence="1">Uncharacterized protein</fullName>
    </submittedName>
</protein>
<dbReference type="EMBL" id="PUJY01000041">
    <property type="protein sequence ID" value="TDB48841.1"/>
    <property type="molecule type" value="Genomic_DNA"/>
</dbReference>
<organism evidence="1 2">
    <name type="scientific">Photorhabdus khanii subsp. guanajuatensis</name>
    <dbReference type="NCBI Taxonomy" id="2100166"/>
    <lineage>
        <taxon>Bacteria</taxon>
        <taxon>Pseudomonadati</taxon>
        <taxon>Pseudomonadota</taxon>
        <taxon>Gammaproteobacteria</taxon>
        <taxon>Enterobacterales</taxon>
        <taxon>Morganellaceae</taxon>
        <taxon>Photorhabdus</taxon>
    </lineage>
</organism>